<dbReference type="GO" id="GO:0004852">
    <property type="term" value="F:uroporphyrinogen-III synthase activity"/>
    <property type="evidence" value="ECO:0007669"/>
    <property type="project" value="InterPro"/>
</dbReference>
<dbReference type="SUPFAM" id="SSF69618">
    <property type="entry name" value="HemD-like"/>
    <property type="match status" value="1"/>
</dbReference>
<dbReference type="CDD" id="cd06578">
    <property type="entry name" value="HemD"/>
    <property type="match status" value="1"/>
</dbReference>
<dbReference type="InterPro" id="IPR003754">
    <property type="entry name" value="4pyrrol_synth_uPrphyn_synth"/>
</dbReference>
<comment type="caution">
    <text evidence="2">The sequence shown here is derived from an EMBL/GenBank/DDBJ whole genome shotgun (WGS) entry which is preliminary data.</text>
</comment>
<dbReference type="Pfam" id="PF02602">
    <property type="entry name" value="HEM4"/>
    <property type="match status" value="1"/>
</dbReference>
<organism evidence="2 3">
    <name type="scientific">Schleiferia thermophila</name>
    <dbReference type="NCBI Taxonomy" id="884107"/>
    <lineage>
        <taxon>Bacteria</taxon>
        <taxon>Pseudomonadati</taxon>
        <taxon>Bacteroidota</taxon>
        <taxon>Flavobacteriia</taxon>
        <taxon>Flavobacteriales</taxon>
        <taxon>Schleiferiaceae</taxon>
        <taxon>Schleiferia</taxon>
    </lineage>
</organism>
<gene>
    <name evidence="2" type="ORF">DES35_102387</name>
</gene>
<evidence type="ECO:0000259" key="1">
    <source>
        <dbReference type="Pfam" id="PF02602"/>
    </source>
</evidence>
<feature type="domain" description="Tetrapyrrole biosynthesis uroporphyrinogen III synthase" evidence="1">
    <location>
        <begin position="48"/>
        <end position="218"/>
    </location>
</feature>
<sequence length="228" mass="25597">MSSEIFLLSLKALTRSQLTQLRKLAHEILCIEPFDIEYVSNLPWPENGQISIFTSQKALQAIKMSHHSKYGDYSGYECLCVGSRTGLLAEKMGFTVVYSAKDANDLVRFVDNTYSEQKSFVHYCASDRLNVLRKADVFRARHHFREVVSYHKHLKNLPYTLDSNVVLAFSPSGIAFARRHLNDVNAVRVFCIGATTAQAAREAGFREVLVAEESTVQAVCDLVSKTLG</sequence>
<accession>A0A369A3N2</accession>
<evidence type="ECO:0000313" key="3">
    <source>
        <dbReference type="Proteomes" id="UP000253517"/>
    </source>
</evidence>
<dbReference type="EMBL" id="QPJS01000002">
    <property type="protein sequence ID" value="RCX03930.1"/>
    <property type="molecule type" value="Genomic_DNA"/>
</dbReference>
<dbReference type="RefSeq" id="WP_114366211.1">
    <property type="nucleotide sequence ID" value="NZ_BHZF01000002.1"/>
</dbReference>
<evidence type="ECO:0000313" key="2">
    <source>
        <dbReference type="EMBL" id="RCX03930.1"/>
    </source>
</evidence>
<dbReference type="Proteomes" id="UP000253517">
    <property type="component" value="Unassembled WGS sequence"/>
</dbReference>
<dbReference type="AlphaFoldDB" id="A0A369A3N2"/>
<dbReference type="Gene3D" id="3.40.50.10090">
    <property type="match status" value="2"/>
</dbReference>
<protein>
    <submittedName>
        <fullName evidence="2">Uroporphyrinogen-III synthase</fullName>
    </submittedName>
</protein>
<keyword evidence="3" id="KW-1185">Reference proteome</keyword>
<name>A0A369A3N2_9FLAO</name>
<dbReference type="InterPro" id="IPR036108">
    <property type="entry name" value="4pyrrol_syn_uPrphyn_synt_sf"/>
</dbReference>
<reference evidence="2 3" key="1">
    <citation type="submission" date="2018-07" db="EMBL/GenBank/DDBJ databases">
        <title>Genomic Encyclopedia of Type Strains, Phase IV (KMG-IV): sequencing the most valuable type-strain genomes for metagenomic binning, comparative biology and taxonomic classification.</title>
        <authorList>
            <person name="Goeker M."/>
        </authorList>
    </citation>
    <scope>NUCLEOTIDE SEQUENCE [LARGE SCALE GENOMIC DNA]</scope>
    <source>
        <strain evidence="2 3">DSM 21410</strain>
    </source>
</reference>
<dbReference type="GO" id="GO:0033014">
    <property type="term" value="P:tetrapyrrole biosynthetic process"/>
    <property type="evidence" value="ECO:0007669"/>
    <property type="project" value="InterPro"/>
</dbReference>
<proteinExistence type="predicted"/>